<dbReference type="STRING" id="45354.A0A1L0C1E4"/>
<feature type="transmembrane region" description="Helical" evidence="14">
    <location>
        <begin position="12"/>
        <end position="38"/>
    </location>
</feature>
<dbReference type="UniPathway" id="UPA00094"/>
<proteinExistence type="inferred from homology"/>
<evidence type="ECO:0000313" key="15">
    <source>
        <dbReference type="EMBL" id="SGZ56546.1"/>
    </source>
</evidence>
<comment type="subcellular location">
    <subcellularLocation>
        <location evidence="1">Membrane</location>
        <topology evidence="1">Multi-pass membrane protein</topology>
    </subcellularLocation>
</comment>
<evidence type="ECO:0000256" key="3">
    <source>
        <dbReference type="ARBA" id="ARBA00007811"/>
    </source>
</evidence>
<feature type="transmembrane region" description="Helical" evidence="14">
    <location>
        <begin position="107"/>
        <end position="127"/>
    </location>
</feature>
<keyword evidence="5" id="KW-0444">Lipid biosynthesis</keyword>
<dbReference type="GO" id="GO:0016020">
    <property type="term" value="C:membrane"/>
    <property type="evidence" value="ECO:0007669"/>
    <property type="project" value="UniProtKB-SubCell"/>
</dbReference>
<dbReference type="Proteomes" id="UP000182334">
    <property type="component" value="Chromosome V"/>
</dbReference>
<accession>A0A1L0C1E4</accession>
<dbReference type="GO" id="GO:0006633">
    <property type="term" value="P:fatty acid biosynthetic process"/>
    <property type="evidence" value="ECO:0007669"/>
    <property type="project" value="UniProtKB-UniPathway"/>
</dbReference>
<evidence type="ECO:0000256" key="11">
    <source>
        <dbReference type="ARBA" id="ARBA00023160"/>
    </source>
</evidence>
<evidence type="ECO:0000256" key="6">
    <source>
        <dbReference type="ARBA" id="ARBA00022692"/>
    </source>
</evidence>
<evidence type="ECO:0000256" key="4">
    <source>
        <dbReference type="ARBA" id="ARBA00013122"/>
    </source>
</evidence>
<evidence type="ECO:0000256" key="14">
    <source>
        <dbReference type="SAM" id="Phobius"/>
    </source>
</evidence>
<keyword evidence="8 14" id="KW-1133">Transmembrane helix</keyword>
<evidence type="ECO:0000256" key="13">
    <source>
        <dbReference type="SAM" id="MobiDB-lite"/>
    </source>
</evidence>
<dbReference type="EC" id="4.2.1.134" evidence="4"/>
<feature type="transmembrane region" description="Helical" evidence="14">
    <location>
        <begin position="50"/>
        <end position="69"/>
    </location>
</feature>
<keyword evidence="10 14" id="KW-0472">Membrane</keyword>
<dbReference type="AlphaFoldDB" id="A0A1L0C1E4"/>
<reference evidence="15 16" key="1">
    <citation type="submission" date="2016-10" db="EMBL/GenBank/DDBJ databases">
        <authorList>
            <person name="de Groot N.N."/>
        </authorList>
    </citation>
    <scope>NUCLEOTIDE SEQUENCE [LARGE SCALE GENOMIC DNA]</scope>
    <source>
        <strain evidence="15 16">CBS 141442</strain>
    </source>
</reference>
<comment type="similarity">
    <text evidence="3">Belongs to the very long-chain fatty acids dehydratase HACD family.</text>
</comment>
<evidence type="ECO:0000256" key="9">
    <source>
        <dbReference type="ARBA" id="ARBA00023098"/>
    </source>
</evidence>
<gene>
    <name evidence="15" type="ORF">SAMEA4029010_CIC11G00000002034</name>
</gene>
<evidence type="ECO:0000256" key="8">
    <source>
        <dbReference type="ARBA" id="ARBA00022989"/>
    </source>
</evidence>
<dbReference type="InterPro" id="IPR007482">
    <property type="entry name" value="Tyr_Pase-like_PTPLA"/>
</dbReference>
<feature type="transmembrane region" description="Helical" evidence="14">
    <location>
        <begin position="139"/>
        <end position="163"/>
    </location>
</feature>
<dbReference type="OrthoDB" id="46988at2759"/>
<keyword evidence="11" id="KW-0275">Fatty acid biosynthesis</keyword>
<comment type="pathway">
    <text evidence="2">Lipid metabolism; fatty acid biosynthesis.</text>
</comment>
<feature type="transmembrane region" description="Helical" evidence="14">
    <location>
        <begin position="78"/>
        <end position="95"/>
    </location>
</feature>
<organism evidence="15 16">
    <name type="scientific">Sungouiella intermedia</name>
    <dbReference type="NCBI Taxonomy" id="45354"/>
    <lineage>
        <taxon>Eukaryota</taxon>
        <taxon>Fungi</taxon>
        <taxon>Dikarya</taxon>
        <taxon>Ascomycota</taxon>
        <taxon>Saccharomycotina</taxon>
        <taxon>Pichiomycetes</taxon>
        <taxon>Metschnikowiaceae</taxon>
        <taxon>Sungouiella</taxon>
    </lineage>
</organism>
<dbReference type="EMBL" id="LT635760">
    <property type="protein sequence ID" value="SGZ56546.1"/>
    <property type="molecule type" value="Genomic_DNA"/>
</dbReference>
<evidence type="ECO:0000256" key="2">
    <source>
        <dbReference type="ARBA" id="ARBA00005194"/>
    </source>
</evidence>
<sequence>MSRYPLSRKLKVVFFYNVMATTLWGCCLGRLLILLPLVGRRFLPGGIADFFHVVSTLPLVGFFVVNLFGRSVYSASDLWSFVNGARMVWICYGVIYPHPRIARHTSYSFLILSWCIQNIVSSSYYSFKVKTRTSPAFLFWLHHHIFFLTFPMAFISELILVFLSLKFVSIKWHRIAIELYVLSYVPLGYLTFQHLLSRKHSKYDEYMEKRRAGRRPGVELQPIPSSSPLVNVTSADSDVTSRVNSNAPSTVHSNIPSIAHSNVPSASHSTVPSNAASRTGSTAALVDSPSSSIQKPVAGSENLD</sequence>
<evidence type="ECO:0000313" key="16">
    <source>
        <dbReference type="Proteomes" id="UP000182334"/>
    </source>
</evidence>
<evidence type="ECO:0000256" key="10">
    <source>
        <dbReference type="ARBA" id="ARBA00023136"/>
    </source>
</evidence>
<evidence type="ECO:0000256" key="5">
    <source>
        <dbReference type="ARBA" id="ARBA00022516"/>
    </source>
</evidence>
<keyword evidence="6 14" id="KW-0812">Transmembrane</keyword>
<evidence type="ECO:0000256" key="7">
    <source>
        <dbReference type="ARBA" id="ARBA00022832"/>
    </source>
</evidence>
<dbReference type="Pfam" id="PF04387">
    <property type="entry name" value="PTPLA"/>
    <property type="match status" value="1"/>
</dbReference>
<evidence type="ECO:0000256" key="1">
    <source>
        <dbReference type="ARBA" id="ARBA00004141"/>
    </source>
</evidence>
<feature type="region of interest" description="Disordered" evidence="13">
    <location>
        <begin position="213"/>
        <end position="304"/>
    </location>
</feature>
<keyword evidence="9" id="KW-0443">Lipid metabolism</keyword>
<feature type="compositionally biased region" description="Polar residues" evidence="13">
    <location>
        <begin position="223"/>
        <end position="294"/>
    </location>
</feature>
<evidence type="ECO:0000256" key="12">
    <source>
        <dbReference type="ARBA" id="ARBA00023239"/>
    </source>
</evidence>
<keyword evidence="7" id="KW-0276">Fatty acid metabolism</keyword>
<keyword evidence="12" id="KW-0456">Lyase</keyword>
<name>A0A1L0C1E4_9ASCO</name>
<protein>
    <recommendedName>
        <fullName evidence="4">very-long-chain (3R)-3-hydroxyacyl-CoA dehydratase</fullName>
        <ecNumber evidence="4">4.2.1.134</ecNumber>
    </recommendedName>
</protein>
<dbReference type="GO" id="GO:0102158">
    <property type="term" value="F:very-long-chain (3R)-3-hydroxyacyl-CoA dehydratase activity"/>
    <property type="evidence" value="ECO:0007669"/>
    <property type="project" value="UniProtKB-EC"/>
</dbReference>
<feature type="transmembrane region" description="Helical" evidence="14">
    <location>
        <begin position="175"/>
        <end position="192"/>
    </location>
</feature>
<keyword evidence="16" id="KW-1185">Reference proteome</keyword>